<dbReference type="RefSeq" id="WP_423248824.1">
    <property type="nucleotide sequence ID" value="NZ_CACRUQ010000021.1"/>
</dbReference>
<dbReference type="InterPro" id="IPR008454">
    <property type="entry name" value="Collagen-bd_Cna-like_B-typ_dom"/>
</dbReference>
<proteinExistence type="inferred from homology"/>
<keyword evidence="4" id="KW-0812">Transmembrane</keyword>
<evidence type="ECO:0000259" key="6">
    <source>
        <dbReference type="Pfam" id="PF17802"/>
    </source>
</evidence>
<comment type="similarity">
    <text evidence="1">Belongs to the serine-aspartate repeat-containing protein (SDr) family.</text>
</comment>
<dbReference type="Gene3D" id="2.60.40.10">
    <property type="entry name" value="Immunoglobulins"/>
    <property type="match status" value="4"/>
</dbReference>
<keyword evidence="3" id="KW-0732">Signal</keyword>
<evidence type="ECO:0000313" key="7">
    <source>
        <dbReference type="EMBL" id="VYU38497.1"/>
    </source>
</evidence>
<feature type="transmembrane region" description="Helical" evidence="4">
    <location>
        <begin position="815"/>
        <end position="835"/>
    </location>
</feature>
<organism evidence="7">
    <name type="scientific">[Ruminococcus] torques</name>
    <dbReference type="NCBI Taxonomy" id="33039"/>
    <lineage>
        <taxon>Bacteria</taxon>
        <taxon>Bacillati</taxon>
        <taxon>Bacillota</taxon>
        <taxon>Clostridia</taxon>
        <taxon>Lachnospirales</taxon>
        <taxon>Lachnospiraceae</taxon>
        <taxon>Mediterraneibacter</taxon>
    </lineage>
</organism>
<evidence type="ECO:0000256" key="3">
    <source>
        <dbReference type="ARBA" id="ARBA00022729"/>
    </source>
</evidence>
<sequence length="853" mass="96105">MDASTIYNKETIQTVVAMMYYYDHYMCKSINSDYEYLMKQCAVWWVLNAVHGWFADGVNIETGNGVKCACGSWISGHKGEYYKKGLVWAWENYKYFTDAKGVIYQGNGQPLSSWSGTYTPKTYTSLTVQKVWDDQNNKYNLRPSSVKINLYRWSNKDSARVLVDSAYATPSNNDWNWKVTWNDLLRTDGDITYEYTAEEAEVSNYSGKMEWDGSYEKGWTGTLTNKLKTYTSLSVKKLWDDQENQFELQPSSIKVNLYWWSNKDSTRHYYKTATLSAENNWFVTWDNLEYVDGDTTYGYDVEEEEVSEYTGKMQWTGSYKDGWVGSLTNSLKTGNAKVLKTSTSPELTDGNECYSLKDAVYGIYTTADCKESSLVALMTTKENGESDAVTVPIGTYHVKEVTAPKGYALDKKIHTVEIKLGETYLLKVSDKPTMDPVGVLLGKIDKETNQNKPEGSLPMEGALFEVKFYAGVQMDSDPAADGKKADKTWVFRTNEKGLTSYDKKYVVSGDELYISPDGNPGLPIGTLTFKETQAPEGYLLNPEIYTVKITSNNDGSEFVYTYNAPEIPEQSLDLNLVKKEQGKDYVIEGVVFELTKPDGSTETATTDANGTCKFKALGYGQHKVREISAPDGYAVNDGIITFTVAKDNTITVDSNTSADDSMKFSVESDGTALLSVEDTLAPYKLKITKVNEKGTTLEDAEFTIYEDKECKHELAKIVTDKTGIAITNPLAVEKLYYIKETKAPQGYRIPQDAQGKDYVYEIYTKINDKKQYEYYVNGQVHTEDTGDFAIEGTANERIVNLKVENQTTLQMPNTGTHTTLLIVLLGISCMTVALIRQTKREKKEKKDEKSEKL</sequence>
<feature type="domain" description="SpaA-like prealbumin fold" evidence="6">
    <location>
        <begin position="574"/>
        <end position="654"/>
    </location>
</feature>
<dbReference type="CDD" id="cd00222">
    <property type="entry name" value="CollagenBindB"/>
    <property type="match status" value="2"/>
</dbReference>
<keyword evidence="4" id="KW-0472">Membrane</keyword>
<dbReference type="PANTHER" id="PTHR36108">
    <property type="entry name" value="COLOSSIN-B-RELATED"/>
    <property type="match status" value="1"/>
</dbReference>
<dbReference type="Gene3D" id="2.60.40.1140">
    <property type="entry name" value="Collagen-binding surface protein Cna, B-type domain"/>
    <property type="match status" value="2"/>
</dbReference>
<evidence type="ECO:0000256" key="1">
    <source>
        <dbReference type="ARBA" id="ARBA00007257"/>
    </source>
</evidence>
<dbReference type="PANTHER" id="PTHR36108:SF13">
    <property type="entry name" value="COLOSSIN-B-RELATED"/>
    <property type="match status" value="1"/>
</dbReference>
<accession>A0A6N3ELH1</accession>
<dbReference type="EMBL" id="CACRUQ010000021">
    <property type="protein sequence ID" value="VYU38497.1"/>
    <property type="molecule type" value="Genomic_DNA"/>
</dbReference>
<feature type="domain" description="CNA-B" evidence="5">
    <location>
        <begin position="127"/>
        <end position="218"/>
    </location>
</feature>
<feature type="domain" description="SpaA-like prealbumin fold" evidence="6">
    <location>
        <begin position="684"/>
        <end position="752"/>
    </location>
</feature>
<evidence type="ECO:0000256" key="2">
    <source>
        <dbReference type="ARBA" id="ARBA00022525"/>
    </source>
</evidence>
<dbReference type="InterPro" id="IPR041033">
    <property type="entry name" value="SpaA_PFL_dom_1"/>
</dbReference>
<name>A0A6N3ELH1_9FIRM</name>
<keyword evidence="2" id="KW-0964">Secreted</keyword>
<evidence type="ECO:0000256" key="4">
    <source>
        <dbReference type="SAM" id="Phobius"/>
    </source>
</evidence>
<protein>
    <submittedName>
        <fullName evidence="7">Collagen adhesin</fullName>
    </submittedName>
</protein>
<keyword evidence="4" id="KW-1133">Transmembrane helix</keyword>
<reference evidence="7" key="1">
    <citation type="submission" date="2019-11" db="EMBL/GenBank/DDBJ databases">
        <authorList>
            <person name="Feng L."/>
        </authorList>
    </citation>
    <scope>NUCLEOTIDE SEQUENCE</scope>
    <source>
        <strain evidence="7">RtorquesLFYP15</strain>
    </source>
</reference>
<dbReference type="AlphaFoldDB" id="A0A6N3ELH1"/>
<feature type="domain" description="SpaA-like prealbumin fold" evidence="6">
    <location>
        <begin position="349"/>
        <end position="430"/>
    </location>
</feature>
<keyword evidence="7" id="KW-0176">Collagen</keyword>
<feature type="domain" description="SpaA-like prealbumin fold" evidence="6">
    <location>
        <begin position="455"/>
        <end position="553"/>
    </location>
</feature>
<dbReference type="Pfam" id="PF05738">
    <property type="entry name" value="Cna_B"/>
    <property type="match status" value="2"/>
</dbReference>
<dbReference type="Pfam" id="PF17802">
    <property type="entry name" value="SpaA"/>
    <property type="match status" value="4"/>
</dbReference>
<gene>
    <name evidence="7" type="primary">cna</name>
    <name evidence="7" type="ORF">RTLFYP15_02258</name>
</gene>
<dbReference type="SUPFAM" id="SSF49478">
    <property type="entry name" value="Cna protein B-type domain"/>
    <property type="match status" value="3"/>
</dbReference>
<feature type="domain" description="CNA-B" evidence="5">
    <location>
        <begin position="234"/>
        <end position="318"/>
    </location>
</feature>
<dbReference type="InterPro" id="IPR013783">
    <property type="entry name" value="Ig-like_fold"/>
</dbReference>
<evidence type="ECO:0000259" key="5">
    <source>
        <dbReference type="Pfam" id="PF05738"/>
    </source>
</evidence>